<keyword evidence="3" id="KW-1133">Transmembrane helix</keyword>
<dbReference type="AlphaFoldDB" id="A0AAX4H8D1"/>
<evidence type="ECO:0000259" key="4">
    <source>
        <dbReference type="Pfam" id="PF10181"/>
    </source>
</evidence>
<keyword evidence="6" id="KW-1185">Reference proteome</keyword>
<proteinExistence type="inferred from homology"/>
<comment type="pathway">
    <text evidence="1">Glycolipid biosynthesis; glycosylphosphatidylinositol-anchor biosynthesis.</text>
</comment>
<gene>
    <name evidence="5" type="ORF">PUMCH_001958</name>
</gene>
<dbReference type="InterPro" id="IPR019328">
    <property type="entry name" value="PIGH-H_dom"/>
</dbReference>
<evidence type="ECO:0000256" key="1">
    <source>
        <dbReference type="ARBA" id="ARBA00004687"/>
    </source>
</evidence>
<feature type="transmembrane region" description="Helical" evidence="3">
    <location>
        <begin position="34"/>
        <end position="52"/>
    </location>
</feature>
<evidence type="ECO:0000313" key="5">
    <source>
        <dbReference type="EMBL" id="WPK24676.1"/>
    </source>
</evidence>
<dbReference type="PANTHER" id="PTHR15231:SF1">
    <property type="entry name" value="PHOSPHATIDYLINOSITOL N-ACETYLGLUCOSAMINYLTRANSFERASE SUBUNIT H"/>
    <property type="match status" value="1"/>
</dbReference>
<feature type="domain" description="Phosphatidylinositol N-acetylglucosaminyltransferase subunit H conserved" evidence="4">
    <location>
        <begin position="113"/>
        <end position="190"/>
    </location>
</feature>
<organism evidence="5 6">
    <name type="scientific">Australozyma saopauloensis</name>
    <dbReference type="NCBI Taxonomy" id="291208"/>
    <lineage>
        <taxon>Eukaryota</taxon>
        <taxon>Fungi</taxon>
        <taxon>Dikarya</taxon>
        <taxon>Ascomycota</taxon>
        <taxon>Saccharomycotina</taxon>
        <taxon>Pichiomycetes</taxon>
        <taxon>Metschnikowiaceae</taxon>
        <taxon>Australozyma</taxon>
    </lineage>
</organism>
<dbReference type="PANTHER" id="PTHR15231">
    <property type="entry name" value="PHOSPHATIDYLINOSITOL N-ACETYLGLUCOSAMINYLTRANSFERASE SUBUNIT H"/>
    <property type="match status" value="1"/>
</dbReference>
<keyword evidence="3" id="KW-0472">Membrane</keyword>
<keyword evidence="3" id="KW-0812">Transmembrane</keyword>
<dbReference type="InterPro" id="IPR044215">
    <property type="entry name" value="PIG-H"/>
</dbReference>
<dbReference type="KEGG" id="asau:88173023"/>
<dbReference type="Proteomes" id="UP001338582">
    <property type="component" value="Chromosome 2"/>
</dbReference>
<evidence type="ECO:0000256" key="2">
    <source>
        <dbReference type="ARBA" id="ARBA00009610"/>
    </source>
</evidence>
<accession>A0AAX4H8D1</accession>
<evidence type="ECO:0000256" key="3">
    <source>
        <dbReference type="SAM" id="Phobius"/>
    </source>
</evidence>
<dbReference type="GO" id="GO:0006506">
    <property type="term" value="P:GPI anchor biosynthetic process"/>
    <property type="evidence" value="ECO:0007669"/>
    <property type="project" value="InterPro"/>
</dbReference>
<reference evidence="5 6" key="1">
    <citation type="submission" date="2023-10" db="EMBL/GenBank/DDBJ databases">
        <title>Draft Genome Sequence of Candida saopaulonensis from a very Premature Infant with Sepsis.</title>
        <authorList>
            <person name="Ning Y."/>
            <person name="Dai R."/>
            <person name="Xiao M."/>
            <person name="Xu Y."/>
            <person name="Yan Q."/>
            <person name="Zhang L."/>
        </authorList>
    </citation>
    <scope>NUCLEOTIDE SEQUENCE [LARGE SCALE GENOMIC DNA]</scope>
    <source>
        <strain evidence="5 6">19XY460</strain>
    </source>
</reference>
<dbReference type="GeneID" id="88173023"/>
<dbReference type="Pfam" id="PF10181">
    <property type="entry name" value="PIG-H"/>
    <property type="match status" value="1"/>
</dbReference>
<protein>
    <recommendedName>
        <fullName evidence="4">Phosphatidylinositol N-acetylglucosaminyltransferase subunit H conserved domain-containing protein</fullName>
    </recommendedName>
</protein>
<evidence type="ECO:0000313" key="6">
    <source>
        <dbReference type="Proteomes" id="UP001338582"/>
    </source>
</evidence>
<name>A0AAX4H8D1_9ASCO</name>
<feature type="transmembrane region" description="Helical" evidence="3">
    <location>
        <begin position="88"/>
        <end position="107"/>
    </location>
</feature>
<dbReference type="EMBL" id="CP138895">
    <property type="protein sequence ID" value="WPK24676.1"/>
    <property type="molecule type" value="Genomic_DNA"/>
</dbReference>
<dbReference type="GO" id="GO:0000506">
    <property type="term" value="C:glycosylphosphatidylinositol-N-acetylglucosaminyltransferase (GPI-GnT) complex"/>
    <property type="evidence" value="ECO:0007669"/>
    <property type="project" value="InterPro"/>
</dbReference>
<dbReference type="RefSeq" id="XP_062877059.1">
    <property type="nucleotide sequence ID" value="XM_063020989.1"/>
</dbReference>
<sequence>MSSTKDYVLNIETDANEKAVKFTVQNRPSFFLRYLRMPLVAALVALCVPSVMKLREGSLQSGLKPHHFLLHVLQQSISNHGILLHGDMGRILAVAAYLFGAILLASLQQPSDSIMIMENLGVQLNSRSWWSFTSGMSNGEFIPLSDMIDIVIHEGFHGYGQVIFYMCVLTRAKSTHPDSGTGNSVKVVFPNFLPRKDILLQVWKQSRALLYGPTRKHYRRVPGQGLREVSTML</sequence>
<comment type="similarity">
    <text evidence="2">Belongs to the PIGH family.</text>
</comment>